<reference evidence="1" key="1">
    <citation type="submission" date="2014-05" db="EMBL/GenBank/DDBJ databases">
        <authorList>
            <person name="Chronopoulou M."/>
        </authorList>
    </citation>
    <scope>NUCLEOTIDE SEQUENCE</scope>
    <source>
        <tissue evidence="1">Whole organism</tissue>
    </source>
</reference>
<name>A0A0K2T2Q0_LEPSM</name>
<proteinExistence type="predicted"/>
<dbReference type="AlphaFoldDB" id="A0A0K2T2Q0"/>
<dbReference type="EMBL" id="HACA01002957">
    <property type="protein sequence ID" value="CDW20318.1"/>
    <property type="molecule type" value="Transcribed_RNA"/>
</dbReference>
<organism evidence="1">
    <name type="scientific">Lepeophtheirus salmonis</name>
    <name type="common">Salmon louse</name>
    <name type="synonym">Caligus salmonis</name>
    <dbReference type="NCBI Taxonomy" id="72036"/>
    <lineage>
        <taxon>Eukaryota</taxon>
        <taxon>Metazoa</taxon>
        <taxon>Ecdysozoa</taxon>
        <taxon>Arthropoda</taxon>
        <taxon>Crustacea</taxon>
        <taxon>Multicrustacea</taxon>
        <taxon>Hexanauplia</taxon>
        <taxon>Copepoda</taxon>
        <taxon>Siphonostomatoida</taxon>
        <taxon>Caligidae</taxon>
        <taxon>Lepeophtheirus</taxon>
    </lineage>
</organism>
<protein>
    <submittedName>
        <fullName evidence="1">Uncharacterized protein</fullName>
    </submittedName>
</protein>
<sequence>MRFRREQDLQSSQSNINSLNASVEKDMSNYCTIKMCKSFNPRSSIQSLWQALYLSSFV</sequence>
<evidence type="ECO:0000313" key="1">
    <source>
        <dbReference type="EMBL" id="CDW20318.1"/>
    </source>
</evidence>
<accession>A0A0K2T2Q0</accession>